<evidence type="ECO:0000313" key="3">
    <source>
        <dbReference type="EMBL" id="QLI73315.1"/>
    </source>
</evidence>
<dbReference type="PANTHER" id="PTHR45681:SF6">
    <property type="entry name" value="POLYKETIDE SYNTHASE 37"/>
    <property type="match status" value="1"/>
</dbReference>
<feature type="domain" description="Enoyl reductase (ER)" evidence="2">
    <location>
        <begin position="403"/>
        <end position="556"/>
    </location>
</feature>
<accession>A0A7D5V2V0</accession>
<dbReference type="Proteomes" id="UP000510686">
    <property type="component" value="Chromosome 6"/>
</dbReference>
<dbReference type="Gene3D" id="3.90.180.10">
    <property type="entry name" value="Medium-chain alcohol dehydrogenases, catalytic domain"/>
    <property type="match status" value="1"/>
</dbReference>
<dbReference type="GeneID" id="26246340"/>
<name>A0A7D5V2V0_9HYPO</name>
<keyword evidence="1" id="KW-0808">Transferase</keyword>
<dbReference type="InterPro" id="IPR050444">
    <property type="entry name" value="Polyketide_Synthase"/>
</dbReference>
<dbReference type="Pfam" id="PF23114">
    <property type="entry name" value="NAD-bd_HRPKS_sdrA"/>
    <property type="match status" value="1"/>
</dbReference>
<dbReference type="KEGG" id="mbrn:26246340"/>
<dbReference type="OrthoDB" id="329835at2759"/>
<dbReference type="AlphaFoldDB" id="A0A7D5V2V0"/>
<dbReference type="GO" id="GO:0016491">
    <property type="term" value="F:oxidoreductase activity"/>
    <property type="evidence" value="ECO:0007669"/>
    <property type="project" value="InterPro"/>
</dbReference>
<sequence length="557" mass="58869">MEDMTCGSVPVQVDEVSLWPPTKAQLQNPKANAYSWTEERGVRLTINETQLVGSDGRLLLSLEVTSASPVKSVGLADLVALAPWKSPGVRVLEFGALNSTAICQATELINYTATATSKPGLEALEDTIAGFDHATAINVDPSLELEAQGLKAGQFDLIIPGTLTGSSKLASLLAPGGRIVPDQYTLSSLGKDFSILNLSNGFAIATAVAEQKTSGINGVRTRSIAIIYRNKPTEIPCKLVKACNALGSSRLARLADASIATSEHVVVTCDLEGPLLLELEPNELAGLQNIVSNTSSVTWVTSGGLMKGATPEQAMASDVPRSVTSEMASLDFTTLDLDLGNPTTYCAINEIDKESEYCLADGLVYISRLVPDATLDQEYGPQNSIPKATPFKPSDELVATAKAVKVTFSHDEHDHRTVGANQIQVQVMLSGVNKEDVLVMEGADSLTTFSHEIYGAVVQKGVNVEDINVGDRVFGFSADRLATFQTVSASVVQKVEQGDVLEELVTLPLAYATAIHGLTTLARVEAGEIVLILHGTGDGGAATITTSKKTKAQTCVQ</sequence>
<organism evidence="3 4">
    <name type="scientific">Metarhizium brunneum</name>
    <dbReference type="NCBI Taxonomy" id="500148"/>
    <lineage>
        <taxon>Eukaryota</taxon>
        <taxon>Fungi</taxon>
        <taxon>Dikarya</taxon>
        <taxon>Ascomycota</taxon>
        <taxon>Pezizomycotina</taxon>
        <taxon>Sordariomycetes</taxon>
        <taxon>Hypocreomycetidae</taxon>
        <taxon>Hypocreales</taxon>
        <taxon>Clavicipitaceae</taxon>
        <taxon>Metarhizium</taxon>
    </lineage>
</organism>
<evidence type="ECO:0000259" key="2">
    <source>
        <dbReference type="SMART" id="SM00829"/>
    </source>
</evidence>
<dbReference type="SMART" id="SM00829">
    <property type="entry name" value="PKS_ER"/>
    <property type="match status" value="1"/>
</dbReference>
<protein>
    <submittedName>
        <fullName evidence="3">Reducing polyketide synthase DEP5</fullName>
    </submittedName>
</protein>
<dbReference type="EMBL" id="CP058937">
    <property type="protein sequence ID" value="QLI73315.1"/>
    <property type="molecule type" value="Genomic_DNA"/>
</dbReference>
<reference evidence="3 4" key="1">
    <citation type="submission" date="2020-07" db="EMBL/GenBank/DDBJ databases">
        <title>Telomere length de novo assembly of all 7 chromosomes of the fungus, Metarhizium brunneum, using a novel assembly pipeline.</title>
        <authorList>
            <person name="Saud z."/>
            <person name="Kortsinoglou A."/>
            <person name="Kouvelis V.N."/>
            <person name="Butt T.M."/>
        </authorList>
    </citation>
    <scope>NUCLEOTIDE SEQUENCE [LARGE SCALE GENOMIC DNA]</scope>
    <source>
        <strain evidence="3 4">4556</strain>
    </source>
</reference>
<dbReference type="InterPro" id="IPR011032">
    <property type="entry name" value="GroES-like_sf"/>
</dbReference>
<dbReference type="InterPro" id="IPR013154">
    <property type="entry name" value="ADH-like_N"/>
</dbReference>
<dbReference type="Pfam" id="PF08240">
    <property type="entry name" value="ADH_N"/>
    <property type="match status" value="1"/>
</dbReference>
<evidence type="ECO:0000256" key="1">
    <source>
        <dbReference type="ARBA" id="ARBA00022679"/>
    </source>
</evidence>
<evidence type="ECO:0000313" key="4">
    <source>
        <dbReference type="Proteomes" id="UP000510686"/>
    </source>
</evidence>
<dbReference type="RefSeq" id="XP_065987646.1">
    <property type="nucleotide sequence ID" value="XM_066131453.1"/>
</dbReference>
<dbReference type="InterPro" id="IPR020843">
    <property type="entry name" value="ER"/>
</dbReference>
<dbReference type="Gene3D" id="3.40.50.720">
    <property type="entry name" value="NAD(P)-binding Rossmann-like Domain"/>
    <property type="match status" value="1"/>
</dbReference>
<dbReference type="InterPro" id="IPR056501">
    <property type="entry name" value="NAD-bd_HRPKS_sdrA"/>
</dbReference>
<dbReference type="GO" id="GO:0016740">
    <property type="term" value="F:transferase activity"/>
    <property type="evidence" value="ECO:0007669"/>
    <property type="project" value="UniProtKB-KW"/>
</dbReference>
<dbReference type="PANTHER" id="PTHR45681">
    <property type="entry name" value="POLYKETIDE SYNTHASE 44-RELATED"/>
    <property type="match status" value="1"/>
</dbReference>
<gene>
    <name evidence="3" type="primary">DEP5_1</name>
    <name evidence="3" type="ORF">G6M90_00g093590</name>
</gene>
<keyword evidence="4" id="KW-1185">Reference proteome</keyword>
<dbReference type="SUPFAM" id="SSF50129">
    <property type="entry name" value="GroES-like"/>
    <property type="match status" value="1"/>
</dbReference>
<proteinExistence type="predicted"/>